<evidence type="ECO:0000313" key="3">
    <source>
        <dbReference type="Proteomes" id="UP000245506"/>
    </source>
</evidence>
<dbReference type="InterPro" id="IPR048011">
    <property type="entry name" value="NTP-PPase_MazG-like_C"/>
</dbReference>
<dbReference type="Proteomes" id="UP000245506">
    <property type="component" value="Unassembled WGS sequence"/>
</dbReference>
<dbReference type="CDD" id="cd11528">
    <property type="entry name" value="NTP-PPase_MazG_Nterm"/>
    <property type="match status" value="1"/>
</dbReference>
<dbReference type="SUPFAM" id="SSF101386">
    <property type="entry name" value="all-alpha NTP pyrophosphatases"/>
    <property type="match status" value="2"/>
</dbReference>
<dbReference type="GO" id="GO:0047429">
    <property type="term" value="F:nucleoside triphosphate diphosphatase activity"/>
    <property type="evidence" value="ECO:0007669"/>
    <property type="project" value="InterPro"/>
</dbReference>
<dbReference type="PANTHER" id="PTHR30522:SF0">
    <property type="entry name" value="NUCLEOSIDE TRIPHOSPHATE PYROPHOSPHOHYDROLASE"/>
    <property type="match status" value="1"/>
</dbReference>
<comment type="caution">
    <text evidence="2">The sequence shown here is derived from an EMBL/GenBank/DDBJ whole genome shotgun (WGS) entry which is preliminary data.</text>
</comment>
<dbReference type="EMBL" id="QGKL01000020">
    <property type="protein sequence ID" value="PWQ97420.1"/>
    <property type="molecule type" value="Genomic_DNA"/>
</dbReference>
<dbReference type="OrthoDB" id="9808939at2"/>
<dbReference type="GO" id="GO:0006950">
    <property type="term" value="P:response to stress"/>
    <property type="evidence" value="ECO:0007669"/>
    <property type="project" value="UniProtKB-ARBA"/>
</dbReference>
<dbReference type="GO" id="GO:0006203">
    <property type="term" value="P:dGTP catabolic process"/>
    <property type="evidence" value="ECO:0007669"/>
    <property type="project" value="TreeGrafter"/>
</dbReference>
<keyword evidence="3" id="KW-1185">Reference proteome</keyword>
<dbReference type="InterPro" id="IPR048015">
    <property type="entry name" value="NTP-PPase_MazG-like_N"/>
</dbReference>
<proteinExistence type="predicted"/>
<dbReference type="GO" id="GO:0046076">
    <property type="term" value="P:dTTP catabolic process"/>
    <property type="evidence" value="ECO:0007669"/>
    <property type="project" value="TreeGrafter"/>
</dbReference>
<gene>
    <name evidence="2" type="ORF">DKT75_06845</name>
</gene>
<organism evidence="2 3">
    <name type="scientific">Leucothrix arctica</name>
    <dbReference type="NCBI Taxonomy" id="1481894"/>
    <lineage>
        <taxon>Bacteria</taxon>
        <taxon>Pseudomonadati</taxon>
        <taxon>Pseudomonadota</taxon>
        <taxon>Gammaproteobacteria</taxon>
        <taxon>Thiotrichales</taxon>
        <taxon>Thiotrichaceae</taxon>
        <taxon>Leucothrix</taxon>
    </lineage>
</organism>
<dbReference type="CDD" id="cd11529">
    <property type="entry name" value="NTP-PPase_MazG_Cterm"/>
    <property type="match status" value="1"/>
</dbReference>
<evidence type="ECO:0000259" key="1">
    <source>
        <dbReference type="Pfam" id="PF03819"/>
    </source>
</evidence>
<accession>A0A317CM83</accession>
<dbReference type="Pfam" id="PF03819">
    <property type="entry name" value="MazG"/>
    <property type="match status" value="2"/>
</dbReference>
<name>A0A317CM83_9GAMM</name>
<feature type="domain" description="NTP pyrophosphohydrolase MazG-like" evidence="1">
    <location>
        <begin position="35"/>
        <end position="108"/>
    </location>
</feature>
<dbReference type="NCBIfam" id="NF007113">
    <property type="entry name" value="PRK09562.1"/>
    <property type="match status" value="1"/>
</dbReference>
<evidence type="ECO:0000313" key="2">
    <source>
        <dbReference type="EMBL" id="PWQ97420.1"/>
    </source>
</evidence>
<dbReference type="PANTHER" id="PTHR30522">
    <property type="entry name" value="NUCLEOSIDE TRIPHOSPHATE PYROPHOSPHOHYDROLASE"/>
    <property type="match status" value="1"/>
</dbReference>
<dbReference type="GO" id="GO:0046047">
    <property type="term" value="P:TTP catabolic process"/>
    <property type="evidence" value="ECO:0007669"/>
    <property type="project" value="TreeGrafter"/>
</dbReference>
<sequence>MSNELLENTNATQKLLEIMATLRDTEIGCSWDQKQTWQSLFPFTLEEVHEVGAAIDSGKPEELCDELGDLLFQIVFYAQIAKEQNLFDFNDIADAINQKMIRRHPHVFSGKVYASETEQKADWDAIKKQERAQKNISTKVGYFADIIQNQPALMRSVKLKHRAAQFGFDWHEWQPVVEKVREELDEVVEAIEMKQGQRRIEEELGDLLMSVANLSNQLNVEPENALRKANNKFEKRVNRLREILLLTGDETENYDDETLDQAWRQAKSEEAKSL</sequence>
<dbReference type="Gene3D" id="1.10.287.1080">
    <property type="entry name" value="MazG-like"/>
    <property type="match status" value="2"/>
</dbReference>
<dbReference type="GO" id="GO:0046052">
    <property type="term" value="P:UTP catabolic process"/>
    <property type="evidence" value="ECO:0007669"/>
    <property type="project" value="TreeGrafter"/>
</dbReference>
<dbReference type="GO" id="GO:0046061">
    <property type="term" value="P:dATP catabolic process"/>
    <property type="evidence" value="ECO:0007669"/>
    <property type="project" value="TreeGrafter"/>
</dbReference>
<dbReference type="AlphaFoldDB" id="A0A317CM83"/>
<dbReference type="InterPro" id="IPR011551">
    <property type="entry name" value="NTP_PyrPHydrolase_MazG"/>
</dbReference>
<feature type="domain" description="NTP pyrophosphohydrolase MazG-like" evidence="1">
    <location>
        <begin position="178"/>
        <end position="237"/>
    </location>
</feature>
<dbReference type="FunFam" id="1.10.287.1080:FF:000001">
    <property type="entry name" value="Nucleoside triphosphate pyrophosphohydrolase"/>
    <property type="match status" value="1"/>
</dbReference>
<reference evidence="2 3" key="1">
    <citation type="submission" date="2018-05" db="EMBL/GenBank/DDBJ databases">
        <title>Leucothrix arctica sp. nov., isolated from Arctic seawater.</title>
        <authorList>
            <person name="Choi A."/>
            <person name="Baek K."/>
        </authorList>
    </citation>
    <scope>NUCLEOTIDE SEQUENCE [LARGE SCALE GENOMIC DNA]</scope>
    <source>
        <strain evidence="2 3">IMCC9719</strain>
    </source>
</reference>
<keyword evidence="2" id="KW-0378">Hydrolase</keyword>
<dbReference type="NCBIfam" id="TIGR00444">
    <property type="entry name" value="mazG"/>
    <property type="match status" value="1"/>
</dbReference>
<protein>
    <submittedName>
        <fullName evidence="2">Nucleoside triphosphate pyrophosphohydrolase</fullName>
    </submittedName>
</protein>
<dbReference type="GO" id="GO:0046081">
    <property type="term" value="P:dUTP catabolic process"/>
    <property type="evidence" value="ECO:0007669"/>
    <property type="project" value="TreeGrafter"/>
</dbReference>
<dbReference type="InterPro" id="IPR004518">
    <property type="entry name" value="MazG-like_dom"/>
</dbReference>
<dbReference type="RefSeq" id="WP_109822680.1">
    <property type="nucleotide sequence ID" value="NZ_QGKL01000020.1"/>
</dbReference>